<keyword evidence="3" id="KW-1185">Reference proteome</keyword>
<keyword evidence="1" id="KW-0732">Signal</keyword>
<evidence type="ECO:0000256" key="1">
    <source>
        <dbReference type="SAM" id="SignalP"/>
    </source>
</evidence>
<accession>A0ABV7U5J8</accession>
<gene>
    <name evidence="2" type="ORF">ACFOM8_12970</name>
</gene>
<reference evidence="3" key="1">
    <citation type="journal article" date="2019" name="Int. J. Syst. Evol. Microbiol.">
        <title>The Global Catalogue of Microorganisms (GCM) 10K type strain sequencing project: providing services to taxonomists for standard genome sequencing and annotation.</title>
        <authorList>
            <consortium name="The Broad Institute Genomics Platform"/>
            <consortium name="The Broad Institute Genome Sequencing Center for Infectious Disease"/>
            <person name="Wu L."/>
            <person name="Ma J."/>
        </authorList>
    </citation>
    <scope>NUCLEOTIDE SEQUENCE [LARGE SCALE GENOMIC DNA]</scope>
    <source>
        <strain evidence="3">KCTC 42473</strain>
    </source>
</reference>
<evidence type="ECO:0000313" key="3">
    <source>
        <dbReference type="Proteomes" id="UP001595539"/>
    </source>
</evidence>
<comment type="caution">
    <text evidence="2">The sequence shown here is derived from an EMBL/GenBank/DDBJ whole genome shotgun (WGS) entry which is preliminary data.</text>
</comment>
<feature type="chain" id="PRO_5046359191" description="Lipoprotein" evidence="1">
    <location>
        <begin position="28"/>
        <end position="182"/>
    </location>
</feature>
<name>A0ABV7U5J8_9RHOB</name>
<feature type="signal peptide" evidence="1">
    <location>
        <begin position="1"/>
        <end position="27"/>
    </location>
</feature>
<evidence type="ECO:0000313" key="2">
    <source>
        <dbReference type="EMBL" id="MFC3630357.1"/>
    </source>
</evidence>
<organism evidence="2 3">
    <name type="scientific">Paracoccus angustae</name>
    <dbReference type="NCBI Taxonomy" id="1671480"/>
    <lineage>
        <taxon>Bacteria</taxon>
        <taxon>Pseudomonadati</taxon>
        <taxon>Pseudomonadota</taxon>
        <taxon>Alphaproteobacteria</taxon>
        <taxon>Rhodobacterales</taxon>
        <taxon>Paracoccaceae</taxon>
        <taxon>Paracoccus</taxon>
    </lineage>
</organism>
<dbReference type="RefSeq" id="WP_377761974.1">
    <property type="nucleotide sequence ID" value="NZ_JBHRXY010000010.1"/>
</dbReference>
<sequence length="182" mass="19847">MSRPVLLGPWRLGLVLALAALAGCASVNDDSTAAERQELANLPLWAWVPATKPATLVKSFRHFCIETPNDPARRTAVLRAADYIPTGGWNNGIRHFVSGTDRRPMVSLSDTGRLCAVRARARPGQSNAILREIAEAYPDARPMPPSASYDAAWLISPDEMIALLRHPHSAGQNEFTIALTRQ</sequence>
<proteinExistence type="predicted"/>
<dbReference type="Proteomes" id="UP001595539">
    <property type="component" value="Unassembled WGS sequence"/>
</dbReference>
<dbReference type="EMBL" id="JBHRXY010000010">
    <property type="protein sequence ID" value="MFC3630357.1"/>
    <property type="molecule type" value="Genomic_DNA"/>
</dbReference>
<evidence type="ECO:0008006" key="4">
    <source>
        <dbReference type="Google" id="ProtNLM"/>
    </source>
</evidence>
<dbReference type="PROSITE" id="PS51257">
    <property type="entry name" value="PROKAR_LIPOPROTEIN"/>
    <property type="match status" value="1"/>
</dbReference>
<protein>
    <recommendedName>
        <fullName evidence="4">Lipoprotein</fullName>
    </recommendedName>
</protein>